<dbReference type="SUPFAM" id="SSF48371">
    <property type="entry name" value="ARM repeat"/>
    <property type="match status" value="1"/>
</dbReference>
<gene>
    <name evidence="3" type="ORF">HHI36_017915</name>
</gene>
<dbReference type="AlphaFoldDB" id="A0ABD2NYH7"/>
<evidence type="ECO:0000313" key="4">
    <source>
        <dbReference type="Proteomes" id="UP001516400"/>
    </source>
</evidence>
<protein>
    <submittedName>
        <fullName evidence="3">Uncharacterized protein</fullName>
    </submittedName>
</protein>
<feature type="region of interest" description="Disordered" evidence="2">
    <location>
        <begin position="1"/>
        <end position="67"/>
    </location>
</feature>
<accession>A0ABD2NYH7</accession>
<dbReference type="InterPro" id="IPR016024">
    <property type="entry name" value="ARM-type_fold"/>
</dbReference>
<dbReference type="PANTHER" id="PTHR11199">
    <property type="entry name" value="STROMAL ANTIGEN"/>
    <property type="match status" value="1"/>
</dbReference>
<dbReference type="PANTHER" id="PTHR11199:SF0">
    <property type="entry name" value="LD34181P-RELATED"/>
    <property type="match status" value="1"/>
</dbReference>
<feature type="compositionally biased region" description="Basic and acidic residues" evidence="2">
    <location>
        <begin position="9"/>
        <end position="23"/>
    </location>
</feature>
<dbReference type="InterPro" id="IPR039662">
    <property type="entry name" value="Cohesin_Scc3/SA"/>
</dbReference>
<reference evidence="3 4" key="1">
    <citation type="journal article" date="2021" name="BMC Biol.">
        <title>Horizontally acquired antibacterial genes associated with adaptive radiation of ladybird beetles.</title>
        <authorList>
            <person name="Li H.S."/>
            <person name="Tang X.F."/>
            <person name="Huang Y.H."/>
            <person name="Xu Z.Y."/>
            <person name="Chen M.L."/>
            <person name="Du X.Y."/>
            <person name="Qiu B.Y."/>
            <person name="Chen P.T."/>
            <person name="Zhang W."/>
            <person name="Slipinski A."/>
            <person name="Escalona H.E."/>
            <person name="Waterhouse R.M."/>
            <person name="Zwick A."/>
            <person name="Pang H."/>
        </authorList>
    </citation>
    <scope>NUCLEOTIDE SEQUENCE [LARGE SCALE GENOMIC DNA]</scope>
    <source>
        <strain evidence="3">SYSU2018</strain>
    </source>
</reference>
<evidence type="ECO:0000313" key="3">
    <source>
        <dbReference type="EMBL" id="KAL3283746.1"/>
    </source>
</evidence>
<evidence type="ECO:0000256" key="2">
    <source>
        <dbReference type="SAM" id="MobiDB-lite"/>
    </source>
</evidence>
<dbReference type="EMBL" id="JABFTP020000165">
    <property type="protein sequence ID" value="KAL3283746.1"/>
    <property type="molecule type" value="Genomic_DNA"/>
</dbReference>
<comment type="caution">
    <text evidence="3">The sequence shown here is derived from an EMBL/GenBank/DDBJ whole genome shotgun (WGS) entry which is preliminary data.</text>
</comment>
<evidence type="ECO:0000256" key="1">
    <source>
        <dbReference type="ARBA" id="ARBA00005486"/>
    </source>
</evidence>
<organism evidence="3 4">
    <name type="scientific">Cryptolaemus montrouzieri</name>
    <dbReference type="NCBI Taxonomy" id="559131"/>
    <lineage>
        <taxon>Eukaryota</taxon>
        <taxon>Metazoa</taxon>
        <taxon>Ecdysozoa</taxon>
        <taxon>Arthropoda</taxon>
        <taxon>Hexapoda</taxon>
        <taxon>Insecta</taxon>
        <taxon>Pterygota</taxon>
        <taxon>Neoptera</taxon>
        <taxon>Endopterygota</taxon>
        <taxon>Coleoptera</taxon>
        <taxon>Polyphaga</taxon>
        <taxon>Cucujiformia</taxon>
        <taxon>Coccinelloidea</taxon>
        <taxon>Coccinellidae</taxon>
        <taxon>Scymninae</taxon>
        <taxon>Scymnini</taxon>
        <taxon>Cryptolaemus</taxon>
    </lineage>
</organism>
<dbReference type="Proteomes" id="UP001516400">
    <property type="component" value="Unassembled WGS sequence"/>
</dbReference>
<comment type="similarity">
    <text evidence="1">Belongs to the SCC3 family.</text>
</comment>
<sequence>MKPTTMSVKELESSPRKIRKLEMDSSVTRFPTHRTASMGIHEAQRSSQESQASRATSTPTKRYKGENISLSTEISSIQASPDVLSRRSISYANQSEDEVTNVSCLLEKISVQNVSSNSANRSMCSSKNADLLYNPNPKLFKGILWQNFKPKVESTLYFKICTNLRDIEEIAFDLVKEFEADNQKATLNLIKLFIDICGYHQSAKIEAHFDFSQDFSRSSEKVIKLMECDWIDENLLDSHTYIFYESDKGRSKLGAILEAAIRQFLQNFFNFAYDENILFTGFLYKRVFNFIFYMCQSNLRLIRHSGIVLVRMILTVLNTIYGRILNKMESEGHSEEIIEKDEEYIKLYLQYFFRIFAKNSHIPDPKLFILKAKNVEEMGIWMIDWPKVYFQNCFSILIKQVIDESEMVRLCTLGVYEKLISNRNIHLYITKNINNIILVVSDRLKDVSIKVVVKAVEIFTILLQHYRQFVQNEEDTIFEIMKLLYAESYLYAKAAGCFMSKFFELCNMDDTQTLRKLIDISEFPNYTKLKPLLVEAFSEHDTVLQDFDFLVNKLMDCQEDSNYAKNLMELIHYSVHQTLKGESAITRKHSIKVSPSPVDHEKIAKSFLLNLKDFLRIYENEIMVLNPLMKTLCLIDYNVLMSSYHAPEESQIPMDLHFKKIGKLYEKFNLNKYFDWPTLYVNWGGTLLCEGQIIACRQFLIWNITSLIRDSKKNTSSLRLAIICLQSNFSEFTKSLVQIMISEDSQDSMKYEAFESICVLYTAYEEILLKEEEFTEIIFNVKQDLHNVYRKPMEKFFESRIVNETSMPPEKKRKYICEWLSLILNGILDVLHATPLLKCYYALSKEYEAIIEFAYDKIFRNNSKLFFELILAALIEVAEGLFDTEGCTISSPEVRDLMHLAEKFTHLEQFQNTSEEVFTMINLGLKYVFKEKLFEFLVILQIFTAKLSEDHLNQCLQHFVNITPKI</sequence>
<proteinExistence type="inferred from homology"/>
<name>A0ABD2NYH7_9CUCU</name>
<feature type="compositionally biased region" description="Low complexity" evidence="2">
    <location>
        <begin position="45"/>
        <end position="58"/>
    </location>
</feature>
<keyword evidence="4" id="KW-1185">Reference proteome</keyword>